<keyword evidence="1" id="KW-0175">Coiled coil</keyword>
<gene>
    <name evidence="2" type="ORF">BSOLF_1728</name>
</gene>
<evidence type="ECO:0000256" key="1">
    <source>
        <dbReference type="SAM" id="Coils"/>
    </source>
</evidence>
<organism evidence="2 3">
    <name type="scientific">Candidatus Carbonibacillus altaicus</name>
    <dbReference type="NCBI Taxonomy" id="2163959"/>
    <lineage>
        <taxon>Bacteria</taxon>
        <taxon>Bacillati</taxon>
        <taxon>Bacillota</taxon>
        <taxon>Bacilli</taxon>
        <taxon>Bacillales</taxon>
        <taxon>Candidatus Carbonibacillus</taxon>
    </lineage>
</organism>
<accession>A0A2R6XZ69</accession>
<evidence type="ECO:0000313" key="2">
    <source>
        <dbReference type="EMBL" id="PTQ55680.1"/>
    </source>
</evidence>
<protein>
    <submittedName>
        <fullName evidence="2">Uncharacterized protein</fullName>
    </submittedName>
</protein>
<dbReference type="AlphaFoldDB" id="A0A2R6XZ69"/>
<comment type="caution">
    <text evidence="2">The sequence shown here is derived from an EMBL/GenBank/DDBJ whole genome shotgun (WGS) entry which is preliminary data.</text>
</comment>
<sequence length="119" mass="13491">MSMNIVKIPTNRAEEIAREIYRLEAVLKQLKDELKGIVKESGPVEVDGRVWSFYPAVEWKFSPDSLQSFAEALALDGIDPWTVLDVSSTALKKIGVGEDILSRYAEKKETLRFYAKAQR</sequence>
<reference evidence="3" key="1">
    <citation type="journal article" date="2018" name="Sci. Rep.">
        <title>Lignite coal burning seam in the remote Altai Mountains harbors a hydrogen-driven thermophilic microbial community.</title>
        <authorList>
            <person name="Kadnikov V.V."/>
            <person name="Mardanov A.V."/>
            <person name="Ivasenko D.A."/>
            <person name="Antsiferov D.V."/>
            <person name="Beletsky A.V."/>
            <person name="Karnachuk O.V."/>
            <person name="Ravin N.V."/>
        </authorList>
    </citation>
    <scope>NUCLEOTIDE SEQUENCE [LARGE SCALE GENOMIC DNA]</scope>
</reference>
<dbReference type="Proteomes" id="UP000244338">
    <property type="component" value="Unassembled WGS sequence"/>
</dbReference>
<evidence type="ECO:0000313" key="3">
    <source>
        <dbReference type="Proteomes" id="UP000244338"/>
    </source>
</evidence>
<name>A0A2R6XZ69_9BACL</name>
<feature type="coiled-coil region" evidence="1">
    <location>
        <begin position="13"/>
        <end position="40"/>
    </location>
</feature>
<proteinExistence type="predicted"/>
<dbReference type="EMBL" id="PEBX01000084">
    <property type="protein sequence ID" value="PTQ55680.1"/>
    <property type="molecule type" value="Genomic_DNA"/>
</dbReference>